<protein>
    <submittedName>
        <fullName evidence="1">Uncharacterized protein</fullName>
    </submittedName>
</protein>
<evidence type="ECO:0000313" key="2">
    <source>
        <dbReference type="Proteomes" id="UP000224076"/>
    </source>
</evidence>
<dbReference type="Proteomes" id="UP000224076">
    <property type="component" value="Unassembled WGS sequence"/>
</dbReference>
<evidence type="ECO:0000313" key="1">
    <source>
        <dbReference type="EMBL" id="PFU41597.1"/>
    </source>
</evidence>
<organism evidence="1 2">
    <name type="scientific">Bacillus cereus</name>
    <dbReference type="NCBI Taxonomy" id="1396"/>
    <lineage>
        <taxon>Bacteria</taxon>
        <taxon>Bacillati</taxon>
        <taxon>Bacillota</taxon>
        <taxon>Bacilli</taxon>
        <taxon>Bacillales</taxon>
        <taxon>Bacillaceae</taxon>
        <taxon>Bacillus</taxon>
        <taxon>Bacillus cereus group</taxon>
    </lineage>
</organism>
<sequence length="66" mass="7609">MINVKLFEVLHGYENGDFKDGDMFLYRNNSGMITMFKEGNLIWSDDCVAVSCKEILKDVWIGKEAE</sequence>
<reference evidence="1 2" key="1">
    <citation type="submission" date="2017-09" db="EMBL/GenBank/DDBJ databases">
        <title>Large-scale bioinformatics analysis of Bacillus genomes uncovers conserved roles of natural products in bacterial physiology.</title>
        <authorList>
            <consortium name="Agbiome Team Llc"/>
            <person name="Bleich R.M."/>
            <person name="Grubbs K.J."/>
            <person name="Santa Maria K.C."/>
            <person name="Allen S.E."/>
            <person name="Farag S."/>
            <person name="Shank E.A."/>
            <person name="Bowers A."/>
        </authorList>
    </citation>
    <scope>NUCLEOTIDE SEQUENCE [LARGE SCALE GENOMIC DNA]</scope>
    <source>
        <strain evidence="1 2">AFS061806</strain>
    </source>
</reference>
<gene>
    <name evidence="1" type="ORF">COK86_15910</name>
</gene>
<dbReference type="RefSeq" id="WP_098500468.1">
    <property type="nucleotide sequence ID" value="NZ_NUXC01000027.1"/>
</dbReference>
<dbReference type="EMBL" id="NVDG01000026">
    <property type="protein sequence ID" value="PFU41597.1"/>
    <property type="molecule type" value="Genomic_DNA"/>
</dbReference>
<comment type="caution">
    <text evidence="1">The sequence shown here is derived from an EMBL/GenBank/DDBJ whole genome shotgun (WGS) entry which is preliminary data.</text>
</comment>
<accession>A0A2B0TKJ2</accession>
<name>A0A2B0TKJ2_BACCE</name>
<dbReference type="AlphaFoldDB" id="A0A2B0TKJ2"/>
<proteinExistence type="predicted"/>